<keyword evidence="4 6" id="KW-0472">Membrane</keyword>
<feature type="domain" description="EamA" evidence="7">
    <location>
        <begin position="98"/>
        <end position="234"/>
    </location>
</feature>
<feature type="compositionally biased region" description="Basic and acidic residues" evidence="5">
    <location>
        <begin position="444"/>
        <end position="458"/>
    </location>
</feature>
<keyword evidence="9" id="KW-1185">Reference proteome</keyword>
<keyword evidence="2 6" id="KW-0812">Transmembrane</keyword>
<proteinExistence type="predicted"/>
<evidence type="ECO:0000313" key="9">
    <source>
        <dbReference type="Proteomes" id="UP001303760"/>
    </source>
</evidence>
<dbReference type="InterPro" id="IPR000620">
    <property type="entry name" value="EamA_dom"/>
</dbReference>
<protein>
    <recommendedName>
        <fullName evidence="7">EamA domain-containing protein</fullName>
    </recommendedName>
</protein>
<evidence type="ECO:0000259" key="7">
    <source>
        <dbReference type="Pfam" id="PF00892"/>
    </source>
</evidence>
<feature type="transmembrane region" description="Helical" evidence="6">
    <location>
        <begin position="99"/>
        <end position="117"/>
    </location>
</feature>
<dbReference type="PANTHER" id="PTHR22911">
    <property type="entry name" value="ACYL-MALONYL CONDENSING ENZYME-RELATED"/>
    <property type="match status" value="1"/>
</dbReference>
<sequence>MPLSPDARQKFRAKTRFGDDSDDAIDHIPLEELGNSKPSSPFLNPNIPRSLSASPFSEHGRLSPCQTGALSPIPYIHPPRMRRAAIAQSLRRFWDDNRGVILVGVSQFFGALMNLAARLLELESGMHPMQILFARQSMTTALSCLYMWWKTVPDFPLGPRGVRGVLVIRGLSGFFGIYGMWYSMMYLPLAEATVITFLAPMLSGYVCDILLNDPFTRREQLASFIAIAGVVLIARPASLFGGDHSDDTTILPPNQPNSTLIPEIPTLHPRAAGADMNESEPTPTQRLFAILVALIGVLGAAGAYTAIRCIGRRAHPLITVTYFSAWSTVVSTACLLAAPSLGWPDINFPGLLPSSAYEWFLLVSLGTCGFVMQFIMTAGLGGDGRNANRATAMTYTHMLFAAGFDRWVFGHRMGVVSVVGCGLIVGSALWAALGKKTAPAPGEEGGRRERRGDVERDGSSGGEEAVPMLDDDPGDEEEEEDERRSERPIHRH</sequence>
<name>A0AAN7C5T3_9PEZI</name>
<gene>
    <name evidence="8" type="ORF">C8A03DRAFT_17362</name>
</gene>
<comment type="subcellular location">
    <subcellularLocation>
        <location evidence="1">Membrane</location>
        <topology evidence="1">Multi-pass membrane protein</topology>
    </subcellularLocation>
</comment>
<dbReference type="GO" id="GO:0016020">
    <property type="term" value="C:membrane"/>
    <property type="evidence" value="ECO:0007669"/>
    <property type="project" value="UniProtKB-SubCell"/>
</dbReference>
<comment type="caution">
    <text evidence="8">The sequence shown here is derived from an EMBL/GenBank/DDBJ whole genome shotgun (WGS) entry which is preliminary data.</text>
</comment>
<feature type="compositionally biased region" description="Basic and acidic residues" evidence="5">
    <location>
        <begin position="482"/>
        <end position="492"/>
    </location>
</feature>
<accession>A0AAN7C5T3</accession>
<reference evidence="8" key="2">
    <citation type="submission" date="2023-05" db="EMBL/GenBank/DDBJ databases">
        <authorList>
            <consortium name="Lawrence Berkeley National Laboratory"/>
            <person name="Steindorff A."/>
            <person name="Hensen N."/>
            <person name="Bonometti L."/>
            <person name="Westerberg I."/>
            <person name="Brannstrom I.O."/>
            <person name="Guillou S."/>
            <person name="Cros-Aarteil S."/>
            <person name="Calhoun S."/>
            <person name="Haridas S."/>
            <person name="Kuo A."/>
            <person name="Mondo S."/>
            <person name="Pangilinan J."/>
            <person name="Riley R."/>
            <person name="Labutti K."/>
            <person name="Andreopoulos B."/>
            <person name="Lipzen A."/>
            <person name="Chen C."/>
            <person name="Yanf M."/>
            <person name="Daum C."/>
            <person name="Ng V."/>
            <person name="Clum A."/>
            <person name="Ohm R."/>
            <person name="Martin F."/>
            <person name="Silar P."/>
            <person name="Natvig D."/>
            <person name="Lalanne C."/>
            <person name="Gautier V."/>
            <person name="Ament-Velasquez S.L."/>
            <person name="Kruys A."/>
            <person name="Hutchinson M.I."/>
            <person name="Powell A.J."/>
            <person name="Barry K."/>
            <person name="Miller A.N."/>
            <person name="Grigoriev I.V."/>
            <person name="Debuchy R."/>
            <person name="Gladieux P."/>
            <person name="Thoren M.H."/>
            <person name="Johannesson H."/>
        </authorList>
    </citation>
    <scope>NUCLEOTIDE SEQUENCE</scope>
    <source>
        <strain evidence="8">CBS 532.94</strain>
    </source>
</reference>
<feature type="transmembrane region" description="Helical" evidence="6">
    <location>
        <begin position="287"/>
        <end position="307"/>
    </location>
</feature>
<feature type="region of interest" description="Disordered" evidence="5">
    <location>
        <begin position="1"/>
        <end position="26"/>
    </location>
</feature>
<dbReference type="SUPFAM" id="SSF103481">
    <property type="entry name" value="Multidrug resistance efflux transporter EmrE"/>
    <property type="match status" value="2"/>
</dbReference>
<dbReference type="PANTHER" id="PTHR22911:SF6">
    <property type="entry name" value="SOLUTE CARRIER FAMILY 35 MEMBER G1"/>
    <property type="match status" value="1"/>
</dbReference>
<reference evidence="8" key="1">
    <citation type="journal article" date="2023" name="Mol. Phylogenet. Evol.">
        <title>Genome-scale phylogeny and comparative genomics of the fungal order Sordariales.</title>
        <authorList>
            <person name="Hensen N."/>
            <person name="Bonometti L."/>
            <person name="Westerberg I."/>
            <person name="Brannstrom I.O."/>
            <person name="Guillou S."/>
            <person name="Cros-Aarteil S."/>
            <person name="Calhoun S."/>
            <person name="Haridas S."/>
            <person name="Kuo A."/>
            <person name="Mondo S."/>
            <person name="Pangilinan J."/>
            <person name="Riley R."/>
            <person name="LaButti K."/>
            <person name="Andreopoulos B."/>
            <person name="Lipzen A."/>
            <person name="Chen C."/>
            <person name="Yan M."/>
            <person name="Daum C."/>
            <person name="Ng V."/>
            <person name="Clum A."/>
            <person name="Steindorff A."/>
            <person name="Ohm R.A."/>
            <person name="Martin F."/>
            <person name="Silar P."/>
            <person name="Natvig D.O."/>
            <person name="Lalanne C."/>
            <person name="Gautier V."/>
            <person name="Ament-Velasquez S.L."/>
            <person name="Kruys A."/>
            <person name="Hutchinson M.I."/>
            <person name="Powell A.J."/>
            <person name="Barry K."/>
            <person name="Miller A.N."/>
            <person name="Grigoriev I.V."/>
            <person name="Debuchy R."/>
            <person name="Gladieux P."/>
            <person name="Hiltunen Thoren M."/>
            <person name="Johannesson H."/>
        </authorList>
    </citation>
    <scope>NUCLEOTIDE SEQUENCE</scope>
    <source>
        <strain evidence="8">CBS 532.94</strain>
    </source>
</reference>
<feature type="transmembrane region" description="Helical" evidence="6">
    <location>
        <begin position="359"/>
        <end position="380"/>
    </location>
</feature>
<feature type="compositionally biased region" description="Acidic residues" evidence="5">
    <location>
        <begin position="469"/>
        <end position="481"/>
    </location>
</feature>
<feature type="transmembrane region" description="Helical" evidence="6">
    <location>
        <begin position="223"/>
        <end position="242"/>
    </location>
</feature>
<feature type="region of interest" description="Disordered" evidence="5">
    <location>
        <begin position="436"/>
        <end position="492"/>
    </location>
</feature>
<evidence type="ECO:0000256" key="1">
    <source>
        <dbReference type="ARBA" id="ARBA00004141"/>
    </source>
</evidence>
<feature type="transmembrane region" description="Helical" evidence="6">
    <location>
        <begin position="161"/>
        <end position="181"/>
    </location>
</feature>
<dbReference type="InterPro" id="IPR037185">
    <property type="entry name" value="EmrE-like"/>
</dbReference>
<dbReference type="AlphaFoldDB" id="A0AAN7C5T3"/>
<evidence type="ECO:0000256" key="6">
    <source>
        <dbReference type="SAM" id="Phobius"/>
    </source>
</evidence>
<organism evidence="8 9">
    <name type="scientific">Achaetomium macrosporum</name>
    <dbReference type="NCBI Taxonomy" id="79813"/>
    <lineage>
        <taxon>Eukaryota</taxon>
        <taxon>Fungi</taxon>
        <taxon>Dikarya</taxon>
        <taxon>Ascomycota</taxon>
        <taxon>Pezizomycotina</taxon>
        <taxon>Sordariomycetes</taxon>
        <taxon>Sordariomycetidae</taxon>
        <taxon>Sordariales</taxon>
        <taxon>Chaetomiaceae</taxon>
        <taxon>Achaetomium</taxon>
    </lineage>
</organism>
<feature type="transmembrane region" description="Helical" evidence="6">
    <location>
        <begin position="129"/>
        <end position="149"/>
    </location>
</feature>
<evidence type="ECO:0000256" key="2">
    <source>
        <dbReference type="ARBA" id="ARBA00022692"/>
    </source>
</evidence>
<feature type="transmembrane region" description="Helical" evidence="6">
    <location>
        <begin position="193"/>
        <end position="211"/>
    </location>
</feature>
<feature type="compositionally biased region" description="Basic and acidic residues" evidence="5">
    <location>
        <begin position="16"/>
        <end position="26"/>
    </location>
</feature>
<evidence type="ECO:0000256" key="3">
    <source>
        <dbReference type="ARBA" id="ARBA00022989"/>
    </source>
</evidence>
<feature type="transmembrane region" description="Helical" evidence="6">
    <location>
        <begin position="319"/>
        <end position="339"/>
    </location>
</feature>
<dbReference type="Pfam" id="PF00892">
    <property type="entry name" value="EamA"/>
    <property type="match status" value="1"/>
</dbReference>
<feature type="transmembrane region" description="Helical" evidence="6">
    <location>
        <begin position="415"/>
        <end position="433"/>
    </location>
</feature>
<evidence type="ECO:0000256" key="4">
    <source>
        <dbReference type="ARBA" id="ARBA00023136"/>
    </source>
</evidence>
<dbReference type="EMBL" id="MU860226">
    <property type="protein sequence ID" value="KAK4235944.1"/>
    <property type="molecule type" value="Genomic_DNA"/>
</dbReference>
<evidence type="ECO:0000256" key="5">
    <source>
        <dbReference type="SAM" id="MobiDB-lite"/>
    </source>
</evidence>
<evidence type="ECO:0000313" key="8">
    <source>
        <dbReference type="EMBL" id="KAK4235944.1"/>
    </source>
</evidence>
<dbReference type="Proteomes" id="UP001303760">
    <property type="component" value="Unassembled WGS sequence"/>
</dbReference>
<keyword evidence="3 6" id="KW-1133">Transmembrane helix</keyword>